<reference evidence="9 11" key="2">
    <citation type="submission" date="2016-11" db="EMBL/GenBank/DDBJ databases">
        <title>Whole genomes of Flavobacteriaceae.</title>
        <authorList>
            <person name="Stine C."/>
            <person name="Li C."/>
            <person name="Tadesse D."/>
        </authorList>
    </citation>
    <scope>NUCLEOTIDE SEQUENCE [LARGE SCALE GENOMIC DNA]</scope>
    <source>
        <strain evidence="9 11">ATCC 29551</strain>
    </source>
</reference>
<dbReference type="Proteomes" id="UP000198424">
    <property type="component" value="Unassembled WGS sequence"/>
</dbReference>
<feature type="binding site" evidence="7">
    <location>
        <position position="80"/>
    </location>
    <ligand>
        <name>substrate</name>
    </ligand>
</feature>
<keyword evidence="11" id="KW-1185">Reference proteome</keyword>
<dbReference type="EMBL" id="MUGY01000011">
    <property type="protein sequence ID" value="OXA94077.1"/>
    <property type="molecule type" value="Genomic_DNA"/>
</dbReference>
<dbReference type="Pfam" id="PF01202">
    <property type="entry name" value="SKI"/>
    <property type="match status" value="1"/>
</dbReference>
<evidence type="ECO:0000256" key="1">
    <source>
        <dbReference type="ARBA" id="ARBA00022605"/>
    </source>
</evidence>
<comment type="catalytic activity">
    <reaction evidence="7">
        <text>shikimate + ATP = 3-phosphoshikimate + ADP + H(+)</text>
        <dbReference type="Rhea" id="RHEA:13121"/>
        <dbReference type="ChEBI" id="CHEBI:15378"/>
        <dbReference type="ChEBI" id="CHEBI:30616"/>
        <dbReference type="ChEBI" id="CHEBI:36208"/>
        <dbReference type="ChEBI" id="CHEBI:145989"/>
        <dbReference type="ChEBI" id="CHEBI:456216"/>
        <dbReference type="EC" id="2.7.1.71"/>
    </reaction>
</comment>
<feature type="binding site" evidence="7">
    <location>
        <position position="120"/>
    </location>
    <ligand>
        <name>ATP</name>
        <dbReference type="ChEBI" id="CHEBI:30616"/>
    </ligand>
</feature>
<evidence type="ECO:0000313" key="9">
    <source>
        <dbReference type="EMBL" id="OXA94077.1"/>
    </source>
</evidence>
<dbReference type="GO" id="GO:0000287">
    <property type="term" value="F:magnesium ion binding"/>
    <property type="evidence" value="ECO:0007669"/>
    <property type="project" value="UniProtKB-UniRule"/>
</dbReference>
<comment type="caution">
    <text evidence="7">Lacks conserved residue(s) required for the propagation of feature annotation.</text>
</comment>
<dbReference type="Gene3D" id="3.40.50.300">
    <property type="entry name" value="P-loop containing nucleotide triphosphate hydrolases"/>
    <property type="match status" value="1"/>
</dbReference>
<gene>
    <name evidence="7" type="primary">aroK</name>
    <name evidence="9" type="ORF">B0A62_12035</name>
    <name evidence="8" type="ORF">IW20_24935</name>
</gene>
<dbReference type="EC" id="2.7.1.71" evidence="7"/>
<dbReference type="PANTHER" id="PTHR21087">
    <property type="entry name" value="SHIKIMATE KINASE"/>
    <property type="match status" value="1"/>
</dbReference>
<evidence type="ECO:0000313" key="8">
    <source>
        <dbReference type="EMBL" id="KFF03163.1"/>
    </source>
</evidence>
<comment type="similarity">
    <text evidence="7">Belongs to the shikimate kinase family.</text>
</comment>
<evidence type="ECO:0000256" key="4">
    <source>
        <dbReference type="ARBA" id="ARBA00022777"/>
    </source>
</evidence>
<dbReference type="InterPro" id="IPR027417">
    <property type="entry name" value="P-loop_NTPase"/>
</dbReference>
<feature type="binding site" evidence="7">
    <location>
        <position position="57"/>
    </location>
    <ligand>
        <name>substrate</name>
    </ligand>
</feature>
<sequence>MKKIVLLGYMGCGKSTIAQKLSKTTEIPFLDLDKCIENKVNLTINEIFDKNGEIYFRKLEHEMFQELLQSPEEMIIGLGGGTPCYANNHELLNKEGVDSIYLKASIDTLYGRLLHNKSKRPLIADKNEEEMREFIATHLFERSFYYNQAKYKVSVDEKTIDETVSDILKVLA</sequence>
<dbReference type="RefSeq" id="WP_035628713.1">
    <property type="nucleotide sequence ID" value="NZ_JBEWQG010000045.1"/>
</dbReference>
<dbReference type="eggNOG" id="COG0703">
    <property type="taxonomic scope" value="Bacteria"/>
</dbReference>
<keyword evidence="5 7" id="KW-0067">ATP-binding</keyword>
<evidence type="ECO:0000313" key="10">
    <source>
        <dbReference type="Proteomes" id="UP000028712"/>
    </source>
</evidence>
<dbReference type="EMBL" id="JPRM01000059">
    <property type="protein sequence ID" value="KFF03163.1"/>
    <property type="molecule type" value="Genomic_DNA"/>
</dbReference>
<keyword evidence="2 7" id="KW-0808">Transferase</keyword>
<reference evidence="8 10" key="1">
    <citation type="submission" date="2014-07" db="EMBL/GenBank/DDBJ databases">
        <title>Genome of Flavobacterium hydatis DSM 2063.</title>
        <authorList>
            <person name="Pipes S.E."/>
            <person name="Stropko S.J."/>
            <person name="Newman J.D."/>
        </authorList>
    </citation>
    <scope>NUCLEOTIDE SEQUENCE [LARGE SCALE GENOMIC DNA]</scope>
    <source>
        <strain evidence="8 10">DSM 2063</strain>
    </source>
</reference>
<comment type="caution">
    <text evidence="8">The sequence shown here is derived from an EMBL/GenBank/DDBJ whole genome shotgun (WGS) entry which is preliminary data.</text>
</comment>
<comment type="subcellular location">
    <subcellularLocation>
        <location evidence="7">Cytoplasm</location>
    </subcellularLocation>
</comment>
<dbReference type="GO" id="GO:0009423">
    <property type="term" value="P:chorismate biosynthetic process"/>
    <property type="evidence" value="ECO:0007669"/>
    <property type="project" value="UniProtKB-UniRule"/>
</dbReference>
<comment type="subunit">
    <text evidence="7">Monomer.</text>
</comment>
<keyword evidence="1 7" id="KW-0028">Amino-acid biosynthesis</keyword>
<keyword evidence="6 7" id="KW-0057">Aromatic amino acid biosynthesis</keyword>
<dbReference type="STRING" id="991.IW20_24935"/>
<dbReference type="PANTHER" id="PTHR21087:SF16">
    <property type="entry name" value="SHIKIMATE KINASE 1, CHLOROPLASTIC"/>
    <property type="match status" value="1"/>
</dbReference>
<dbReference type="GO" id="GO:0005524">
    <property type="term" value="F:ATP binding"/>
    <property type="evidence" value="ECO:0007669"/>
    <property type="project" value="UniProtKB-UniRule"/>
</dbReference>
<dbReference type="Proteomes" id="UP000028712">
    <property type="component" value="Unassembled WGS sequence"/>
</dbReference>
<dbReference type="HAMAP" id="MF_00109">
    <property type="entry name" value="Shikimate_kinase"/>
    <property type="match status" value="1"/>
</dbReference>
<dbReference type="GO" id="GO:0008652">
    <property type="term" value="P:amino acid biosynthetic process"/>
    <property type="evidence" value="ECO:0007669"/>
    <property type="project" value="UniProtKB-KW"/>
</dbReference>
<feature type="binding site" evidence="7">
    <location>
        <position position="33"/>
    </location>
    <ligand>
        <name>substrate</name>
    </ligand>
</feature>
<dbReference type="InterPro" id="IPR031322">
    <property type="entry name" value="Shikimate/glucono_kinase"/>
</dbReference>
<comment type="cofactor">
    <cofactor evidence="7">
        <name>Mg(2+)</name>
        <dbReference type="ChEBI" id="CHEBI:18420"/>
    </cofactor>
    <text evidence="7">Binds 1 Mg(2+) ion per subunit.</text>
</comment>
<feature type="binding site" evidence="7">
    <location>
        <position position="142"/>
    </location>
    <ligand>
        <name>substrate</name>
    </ligand>
</feature>
<protein>
    <recommendedName>
        <fullName evidence="7">Shikimate kinase</fullName>
        <shortName evidence="7">SK</shortName>
        <ecNumber evidence="7">2.7.1.71</ecNumber>
    </recommendedName>
</protein>
<dbReference type="AlphaFoldDB" id="A0A085ZFE9"/>
<dbReference type="GO" id="GO:0004765">
    <property type="term" value="F:shikimate kinase activity"/>
    <property type="evidence" value="ECO:0007669"/>
    <property type="project" value="UniProtKB-UniRule"/>
</dbReference>
<dbReference type="UniPathway" id="UPA00053">
    <property type="reaction ID" value="UER00088"/>
</dbReference>
<evidence type="ECO:0000256" key="7">
    <source>
        <dbReference type="HAMAP-Rule" id="MF_00109"/>
    </source>
</evidence>
<dbReference type="InterPro" id="IPR000623">
    <property type="entry name" value="Shikimate_kinase/TSH1"/>
</dbReference>
<dbReference type="PRINTS" id="PR01100">
    <property type="entry name" value="SHIKIMTKNASE"/>
</dbReference>
<comment type="pathway">
    <text evidence="7">Metabolic intermediate biosynthesis; chorismate biosynthesis; chorismate from D-erythrose 4-phosphate and phosphoenolpyruvate: step 5/7.</text>
</comment>
<feature type="binding site" evidence="7">
    <location>
        <position position="15"/>
    </location>
    <ligand>
        <name>Mg(2+)</name>
        <dbReference type="ChEBI" id="CHEBI:18420"/>
    </ligand>
</feature>
<evidence type="ECO:0000256" key="3">
    <source>
        <dbReference type="ARBA" id="ARBA00022741"/>
    </source>
</evidence>
<organism evidence="8 10">
    <name type="scientific">Flavobacterium hydatis</name>
    <name type="common">Cytophaga aquatilis</name>
    <dbReference type="NCBI Taxonomy" id="991"/>
    <lineage>
        <taxon>Bacteria</taxon>
        <taxon>Pseudomonadati</taxon>
        <taxon>Bacteroidota</taxon>
        <taxon>Flavobacteriia</taxon>
        <taxon>Flavobacteriales</taxon>
        <taxon>Flavobacteriaceae</taxon>
        <taxon>Flavobacterium</taxon>
    </lineage>
</organism>
<accession>A0A085ZFE9</accession>
<dbReference type="SUPFAM" id="SSF52540">
    <property type="entry name" value="P-loop containing nucleoside triphosphate hydrolases"/>
    <property type="match status" value="1"/>
</dbReference>
<evidence type="ECO:0000256" key="6">
    <source>
        <dbReference type="ARBA" id="ARBA00023141"/>
    </source>
</evidence>
<keyword evidence="7" id="KW-0479">Metal-binding</keyword>
<dbReference type="CDD" id="cd00464">
    <property type="entry name" value="SK"/>
    <property type="match status" value="1"/>
</dbReference>
<dbReference type="GO" id="GO:0009073">
    <property type="term" value="P:aromatic amino acid family biosynthetic process"/>
    <property type="evidence" value="ECO:0007669"/>
    <property type="project" value="UniProtKB-KW"/>
</dbReference>
<comment type="function">
    <text evidence="7">Catalyzes the specific phosphorylation of the 3-hydroxyl group of shikimic acid using ATP as a cosubstrate.</text>
</comment>
<feature type="binding site" evidence="7">
    <location>
        <begin position="11"/>
        <end position="16"/>
    </location>
    <ligand>
        <name>ATP</name>
        <dbReference type="ChEBI" id="CHEBI:30616"/>
    </ligand>
</feature>
<keyword evidence="3 7" id="KW-0547">Nucleotide-binding</keyword>
<keyword evidence="7" id="KW-0963">Cytoplasm</keyword>
<proteinExistence type="inferred from homology"/>
<evidence type="ECO:0000256" key="5">
    <source>
        <dbReference type="ARBA" id="ARBA00022840"/>
    </source>
</evidence>
<evidence type="ECO:0000256" key="2">
    <source>
        <dbReference type="ARBA" id="ARBA00022679"/>
    </source>
</evidence>
<name>A0A085ZFE9_FLAHY</name>
<evidence type="ECO:0000313" key="11">
    <source>
        <dbReference type="Proteomes" id="UP000198424"/>
    </source>
</evidence>
<dbReference type="OrthoDB" id="9800332at2"/>
<keyword evidence="4 7" id="KW-0418">Kinase</keyword>
<dbReference type="GO" id="GO:0005829">
    <property type="term" value="C:cytosol"/>
    <property type="evidence" value="ECO:0007669"/>
    <property type="project" value="TreeGrafter"/>
</dbReference>
<keyword evidence="7" id="KW-0460">Magnesium</keyword>